<evidence type="ECO:0000313" key="2">
    <source>
        <dbReference type="Proteomes" id="UP000617628"/>
    </source>
</evidence>
<dbReference type="EMBL" id="JAENIL010000018">
    <property type="protein sequence ID" value="MBK1877414.1"/>
    <property type="molecule type" value="Genomic_DNA"/>
</dbReference>
<dbReference type="InterPro" id="IPR016195">
    <property type="entry name" value="Pol/histidinol_Pase-like"/>
</dbReference>
<sequence>MKKISINALGFFAPAATVDLGHLCRSVIFLRAALLCCAAIVALVPTDLRAHGAHYEKPTAEQAASISDAIPGAPEFARALTERGSGLLAKGQFARLDQALHAFQVAQDIEAGRHPEAGPKDAAFNRSEGERILCEVLESAPQVLAYDFRPGVSFPDAHAVVPFDAQAGCLLLKTKTGDRVKRFVVQSMNMAQERYDGQYEIPVDEDGIIYVFQDITEPPSGDYSTHIAFKKIDATTPFQWHAIKFDMPESGQLRFRVEDGNGESVPAMVRLTALPSGRMWAPSGSMDLKPMIEDVTGTAIDVVPGFNIYGPGRAFDVRIPGEFTGHYWVVPDEFEMELPVGKWEVTVFRGIETVPVREIFEIKSGGWTDKVVKLERWVDMAESGWYSGDDHVHSRMRSSEDAEKLMAFTRAMDVRVSNILEMGDPQRTYYSQRGFGEAFRIEEDGYFLIPGQEDPRSILGHNIGMNITEMARDLSRYLQLDWIADQIHQQGGLFGQTHVGQNACEAHRGMALMVPREMYDFYSIMQGSLGTQLFYDFLDLGYKLTGTAGSDMPYAGSLGNVRFYAYLGNEPFTADAWFDAISKGHTFVTNGPMLEFSVNGQMAGEEIQAELGDTLKIDAKAWGLPGDSEPVSLEVVRLSEVIKRVSITQVGGGELSTSFEVPVDGSGWIALRAYGLNGSVAHTTPVYVSQGGKRHWNVKRVRDIVGQQLAILDEIDGVVAAAEDAKSKGRMSHIDFWAIRSVEQASQVRERTEITRRIYRKLLAELDEQLSVPR</sequence>
<accession>A0A934VRD8</accession>
<reference evidence="1" key="1">
    <citation type="submission" date="2021-01" db="EMBL/GenBank/DDBJ databases">
        <title>Modified the classification status of verrucomicrobia.</title>
        <authorList>
            <person name="Feng X."/>
        </authorList>
    </citation>
    <scope>NUCLEOTIDE SEQUENCE</scope>
    <source>
        <strain evidence="1">KCTC 13126</strain>
    </source>
</reference>
<organism evidence="1 2">
    <name type="scientific">Pelagicoccus mobilis</name>
    <dbReference type="NCBI Taxonomy" id="415221"/>
    <lineage>
        <taxon>Bacteria</taxon>
        <taxon>Pseudomonadati</taxon>
        <taxon>Verrucomicrobiota</taxon>
        <taxon>Opitutia</taxon>
        <taxon>Puniceicoccales</taxon>
        <taxon>Pelagicoccaceae</taxon>
        <taxon>Pelagicoccus</taxon>
    </lineage>
</organism>
<dbReference type="Gene3D" id="3.20.20.140">
    <property type="entry name" value="Metal-dependent hydrolases"/>
    <property type="match status" value="1"/>
</dbReference>
<comment type="caution">
    <text evidence="1">The sequence shown here is derived from an EMBL/GenBank/DDBJ whole genome shotgun (WGS) entry which is preliminary data.</text>
</comment>
<dbReference type="NCBIfam" id="NF038032">
    <property type="entry name" value="CehA_McbA_metalo"/>
    <property type="match status" value="1"/>
</dbReference>
<gene>
    <name evidence="1" type="ORF">JIN87_11095</name>
</gene>
<dbReference type="AlphaFoldDB" id="A0A934VRD8"/>
<dbReference type="RefSeq" id="WP_200355629.1">
    <property type="nucleotide sequence ID" value="NZ_JAENIL010000018.1"/>
</dbReference>
<dbReference type="Proteomes" id="UP000617628">
    <property type="component" value="Unassembled WGS sequence"/>
</dbReference>
<name>A0A934VRD8_9BACT</name>
<evidence type="ECO:0000313" key="1">
    <source>
        <dbReference type="EMBL" id="MBK1877414.1"/>
    </source>
</evidence>
<dbReference type="SUPFAM" id="SSF89550">
    <property type="entry name" value="PHP domain-like"/>
    <property type="match status" value="1"/>
</dbReference>
<keyword evidence="2" id="KW-1185">Reference proteome</keyword>
<protein>
    <submittedName>
        <fullName evidence="1">CehA/McbA family metallohydrolase</fullName>
    </submittedName>
</protein>
<proteinExistence type="predicted"/>